<feature type="domain" description="Peptidase S1" evidence="5">
    <location>
        <begin position="359"/>
        <end position="607"/>
    </location>
</feature>
<keyword evidence="4" id="KW-0732">Signal</keyword>
<evidence type="ECO:0000259" key="5">
    <source>
        <dbReference type="PROSITE" id="PS50240"/>
    </source>
</evidence>
<proteinExistence type="predicted"/>
<gene>
    <name evidence="6" type="ORF">MNOR_LOCUS9313</name>
</gene>
<dbReference type="InterPro" id="IPR018114">
    <property type="entry name" value="TRYPSIN_HIS"/>
</dbReference>
<dbReference type="AlphaFoldDB" id="A0AAV2QBK9"/>
<feature type="signal peptide" evidence="4">
    <location>
        <begin position="1"/>
        <end position="19"/>
    </location>
</feature>
<keyword evidence="3" id="KW-1015">Disulfide bond</keyword>
<dbReference type="Gene3D" id="2.40.10.10">
    <property type="entry name" value="Trypsin-like serine proteases"/>
    <property type="match status" value="1"/>
</dbReference>
<dbReference type="GO" id="GO:0006508">
    <property type="term" value="P:proteolysis"/>
    <property type="evidence" value="ECO:0007669"/>
    <property type="project" value="InterPro"/>
</dbReference>
<comment type="subcellular location">
    <subcellularLocation>
        <location evidence="1">Secreted</location>
    </subcellularLocation>
</comment>
<dbReference type="InterPro" id="IPR001314">
    <property type="entry name" value="Peptidase_S1A"/>
</dbReference>
<dbReference type="InterPro" id="IPR041515">
    <property type="entry name" value="PPAF-2-like_Clip"/>
</dbReference>
<dbReference type="CDD" id="cd00190">
    <property type="entry name" value="Tryp_SPc"/>
    <property type="match status" value="1"/>
</dbReference>
<dbReference type="PANTHER" id="PTHR24258:SF129">
    <property type="entry name" value="LP15124P-RELATED"/>
    <property type="match status" value="1"/>
</dbReference>
<comment type="caution">
    <text evidence="6">The sequence shown here is derived from an EMBL/GenBank/DDBJ whole genome shotgun (WGS) entry which is preliminary data.</text>
</comment>
<accession>A0AAV2QBK9</accession>
<evidence type="ECO:0000256" key="2">
    <source>
        <dbReference type="ARBA" id="ARBA00022525"/>
    </source>
</evidence>
<dbReference type="InterPro" id="IPR001254">
    <property type="entry name" value="Trypsin_dom"/>
</dbReference>
<dbReference type="PROSITE" id="PS50240">
    <property type="entry name" value="TRYPSIN_DOM"/>
    <property type="match status" value="1"/>
</dbReference>
<sequence length="624" mass="66883">MPNMRHACTLLLLVGACSALPQYPGQGGNVDDGFKQQQQQSGGLIPTAPVTSQCLSHQDCVPYFQCVDGVINTDGEGLLDLRITPKGTCSQPDYPDVPAICCNIPGVPQQPPFVEFCPFQSVCVQETQCHGTILDAAGAMVPYATGGSWSTCGNSNTPGVCCKPPHLDVCPFESQCVPEGQCHGIILDNTNNMVPYAAGGSWSTCGESNIPGVCCVNPPPIVNYCPGYKVCVSNGQCDAAGNVVTDGSGLLDLRLGGLKQCFVQQTTEVGLCCNPPTPPARLVLDTCPLNSVCMQEFFCLDKILDHTGALVPYAPGIIQSECALDGDVNNPGVCCLNLSPEYPTAGQCGVRNTGPTGPILDQRIQSNIAYNEAQFAEFPWQAVIFLSNFTFKCGASIIDNRWLLTAAHCVNGFQPYELKVRLGEWQVNTFDEPKPYVDVDVAVISIHPQFNPKNVHNDIAVLQLVEPVEFQYHINSICLPSLGQTFWGQRCIATGWGKDSFDGNYQHIMKKVELPTVEHQQCQNLLSKTRLGKYFQLDDSFMCAGGEDNKDACKGDGGGPLACQDPVTGQYVLTGITAFGVGCGTKDVPGVYADVQALLPFVQSVINPQQQEPIQDGTGSGYGK</sequence>
<organism evidence="6 7">
    <name type="scientific">Meganyctiphanes norvegica</name>
    <name type="common">Northern krill</name>
    <name type="synonym">Thysanopoda norvegica</name>
    <dbReference type="NCBI Taxonomy" id="48144"/>
    <lineage>
        <taxon>Eukaryota</taxon>
        <taxon>Metazoa</taxon>
        <taxon>Ecdysozoa</taxon>
        <taxon>Arthropoda</taxon>
        <taxon>Crustacea</taxon>
        <taxon>Multicrustacea</taxon>
        <taxon>Malacostraca</taxon>
        <taxon>Eumalacostraca</taxon>
        <taxon>Eucarida</taxon>
        <taxon>Euphausiacea</taxon>
        <taxon>Euphausiidae</taxon>
        <taxon>Meganyctiphanes</taxon>
    </lineage>
</organism>
<dbReference type="Proteomes" id="UP001497623">
    <property type="component" value="Unassembled WGS sequence"/>
</dbReference>
<dbReference type="PRINTS" id="PR00722">
    <property type="entry name" value="CHYMOTRYPSIN"/>
</dbReference>
<protein>
    <recommendedName>
        <fullName evidence="5">Peptidase S1 domain-containing protein</fullName>
    </recommendedName>
</protein>
<dbReference type="SMART" id="SM00020">
    <property type="entry name" value="Tryp_SPc"/>
    <property type="match status" value="1"/>
</dbReference>
<keyword evidence="2" id="KW-0964">Secreted</keyword>
<dbReference type="GO" id="GO:0004252">
    <property type="term" value="F:serine-type endopeptidase activity"/>
    <property type="evidence" value="ECO:0007669"/>
    <property type="project" value="InterPro"/>
</dbReference>
<name>A0AAV2QBK9_MEGNR</name>
<reference evidence="6 7" key="1">
    <citation type="submission" date="2024-05" db="EMBL/GenBank/DDBJ databases">
        <authorList>
            <person name="Wallberg A."/>
        </authorList>
    </citation>
    <scope>NUCLEOTIDE SEQUENCE [LARGE SCALE GENOMIC DNA]</scope>
</reference>
<dbReference type="FunFam" id="2.40.10.10:FF:000038">
    <property type="entry name" value="Serine protease"/>
    <property type="match status" value="1"/>
</dbReference>
<dbReference type="PROSITE" id="PS00134">
    <property type="entry name" value="TRYPSIN_HIS"/>
    <property type="match status" value="1"/>
</dbReference>
<dbReference type="PANTHER" id="PTHR24258">
    <property type="entry name" value="SERINE PROTEASE-RELATED"/>
    <property type="match status" value="1"/>
</dbReference>
<evidence type="ECO:0000313" key="6">
    <source>
        <dbReference type="EMBL" id="CAL4073826.1"/>
    </source>
</evidence>
<dbReference type="InterPro" id="IPR009003">
    <property type="entry name" value="Peptidase_S1_PA"/>
</dbReference>
<evidence type="ECO:0000256" key="4">
    <source>
        <dbReference type="SAM" id="SignalP"/>
    </source>
</evidence>
<dbReference type="Pfam" id="PF18322">
    <property type="entry name" value="CLIP_1"/>
    <property type="match status" value="1"/>
</dbReference>
<evidence type="ECO:0000256" key="3">
    <source>
        <dbReference type="ARBA" id="ARBA00023157"/>
    </source>
</evidence>
<dbReference type="EMBL" id="CAXKWB010004487">
    <property type="protein sequence ID" value="CAL4073826.1"/>
    <property type="molecule type" value="Genomic_DNA"/>
</dbReference>
<keyword evidence="7" id="KW-1185">Reference proteome</keyword>
<evidence type="ECO:0000313" key="7">
    <source>
        <dbReference type="Proteomes" id="UP001497623"/>
    </source>
</evidence>
<evidence type="ECO:0000256" key="1">
    <source>
        <dbReference type="ARBA" id="ARBA00004613"/>
    </source>
</evidence>
<dbReference type="InterPro" id="IPR043504">
    <property type="entry name" value="Peptidase_S1_PA_chymotrypsin"/>
</dbReference>
<dbReference type="SUPFAM" id="SSF50494">
    <property type="entry name" value="Trypsin-like serine proteases"/>
    <property type="match status" value="1"/>
</dbReference>
<dbReference type="PROSITE" id="PS51257">
    <property type="entry name" value="PROKAR_LIPOPROTEIN"/>
    <property type="match status" value="1"/>
</dbReference>
<feature type="chain" id="PRO_5043920783" description="Peptidase S1 domain-containing protein" evidence="4">
    <location>
        <begin position="20"/>
        <end position="624"/>
    </location>
</feature>
<dbReference type="Pfam" id="PF00089">
    <property type="entry name" value="Trypsin"/>
    <property type="match status" value="1"/>
</dbReference>
<dbReference type="GO" id="GO:0005576">
    <property type="term" value="C:extracellular region"/>
    <property type="evidence" value="ECO:0007669"/>
    <property type="project" value="UniProtKB-SubCell"/>
</dbReference>